<keyword evidence="14 17" id="KW-0472">Membrane</keyword>
<evidence type="ECO:0000256" key="5">
    <source>
        <dbReference type="ARBA" id="ARBA00022614"/>
    </source>
</evidence>
<gene>
    <name evidence="21" type="primary">LOC103331471</name>
</gene>
<organism evidence="20 21">
    <name type="scientific">Prunus mume</name>
    <name type="common">Japanese apricot</name>
    <name type="synonym">Armeniaca mume</name>
    <dbReference type="NCBI Taxonomy" id="102107"/>
    <lineage>
        <taxon>Eukaryota</taxon>
        <taxon>Viridiplantae</taxon>
        <taxon>Streptophyta</taxon>
        <taxon>Embryophyta</taxon>
        <taxon>Tracheophyta</taxon>
        <taxon>Spermatophyta</taxon>
        <taxon>Magnoliopsida</taxon>
        <taxon>eudicotyledons</taxon>
        <taxon>Gunneridae</taxon>
        <taxon>Pentapetalae</taxon>
        <taxon>rosids</taxon>
        <taxon>fabids</taxon>
        <taxon>Rosales</taxon>
        <taxon>Rosaceae</taxon>
        <taxon>Amygdaloideae</taxon>
        <taxon>Amygdaleae</taxon>
        <taxon>Prunus</taxon>
    </lineage>
</organism>
<dbReference type="InterPro" id="IPR001611">
    <property type="entry name" value="Leu-rich_rpt"/>
</dbReference>
<dbReference type="InterPro" id="IPR001245">
    <property type="entry name" value="Ser-Thr/Tyr_kinase_cat_dom"/>
</dbReference>
<evidence type="ECO:0000256" key="11">
    <source>
        <dbReference type="ARBA" id="ARBA00022777"/>
    </source>
</evidence>
<evidence type="ECO:0000256" key="8">
    <source>
        <dbReference type="ARBA" id="ARBA00022729"/>
    </source>
</evidence>
<protein>
    <submittedName>
        <fullName evidence="21">Probable LRR receptor-like serine/threonine-protein kinase At3g47570</fullName>
    </submittedName>
</protein>
<keyword evidence="7 17" id="KW-0812">Transmembrane</keyword>
<evidence type="ECO:0000256" key="15">
    <source>
        <dbReference type="ARBA" id="ARBA00023170"/>
    </source>
</evidence>
<evidence type="ECO:0000256" key="14">
    <source>
        <dbReference type="ARBA" id="ARBA00023136"/>
    </source>
</evidence>
<dbReference type="InterPro" id="IPR008271">
    <property type="entry name" value="Ser/Thr_kinase_AS"/>
</dbReference>
<feature type="transmembrane region" description="Helical" evidence="17">
    <location>
        <begin position="655"/>
        <end position="675"/>
    </location>
</feature>
<dbReference type="Proteomes" id="UP000694861">
    <property type="component" value="Linkage group LG5"/>
</dbReference>
<dbReference type="SMART" id="SM00369">
    <property type="entry name" value="LRR_TYP"/>
    <property type="match status" value="9"/>
</dbReference>
<dbReference type="PANTHER" id="PTHR48053:SF37">
    <property type="entry name" value="LEUCINE-RICH REPEAT PROTEIN KINASE FAMILY PROTEIN"/>
    <property type="match status" value="1"/>
</dbReference>
<evidence type="ECO:0000256" key="4">
    <source>
        <dbReference type="ARBA" id="ARBA00022527"/>
    </source>
</evidence>
<keyword evidence="8 18" id="KW-0732">Signal</keyword>
<evidence type="ECO:0000313" key="21">
    <source>
        <dbReference type="RefSeq" id="XP_008232312.1"/>
    </source>
</evidence>
<dbReference type="Pfam" id="PF00560">
    <property type="entry name" value="LRR_1"/>
    <property type="match status" value="5"/>
</dbReference>
<dbReference type="InterPro" id="IPR013210">
    <property type="entry name" value="LRR_N_plant-typ"/>
</dbReference>
<keyword evidence="13 17" id="KW-1133">Transmembrane helix</keyword>
<feature type="domain" description="Protein kinase" evidence="19">
    <location>
        <begin position="708"/>
        <end position="985"/>
    </location>
</feature>
<dbReference type="Gene3D" id="3.30.200.20">
    <property type="entry name" value="Phosphorylase Kinase, domain 1"/>
    <property type="match status" value="1"/>
</dbReference>
<dbReference type="InterPro" id="IPR032675">
    <property type="entry name" value="LRR_dom_sf"/>
</dbReference>
<evidence type="ECO:0000256" key="17">
    <source>
        <dbReference type="SAM" id="Phobius"/>
    </source>
</evidence>
<evidence type="ECO:0000256" key="13">
    <source>
        <dbReference type="ARBA" id="ARBA00022989"/>
    </source>
</evidence>
<dbReference type="Pfam" id="PF08263">
    <property type="entry name" value="LRRNT_2"/>
    <property type="match status" value="1"/>
</dbReference>
<dbReference type="Gene3D" id="1.10.510.10">
    <property type="entry name" value="Transferase(Phosphotransferase) domain 1"/>
    <property type="match status" value="1"/>
</dbReference>
<evidence type="ECO:0000256" key="12">
    <source>
        <dbReference type="ARBA" id="ARBA00022840"/>
    </source>
</evidence>
<dbReference type="Gene3D" id="3.80.10.10">
    <property type="entry name" value="Ribonuclease Inhibitor"/>
    <property type="match status" value="3"/>
</dbReference>
<feature type="signal peptide" evidence="18">
    <location>
        <begin position="1"/>
        <end position="30"/>
    </location>
</feature>
<dbReference type="SUPFAM" id="SSF56112">
    <property type="entry name" value="Protein kinase-like (PK-like)"/>
    <property type="match status" value="1"/>
</dbReference>
<keyword evidence="20" id="KW-1185">Reference proteome</keyword>
<comment type="similarity">
    <text evidence="3">Belongs to the protein kinase superfamily. Ser/Thr protein kinase family.</text>
</comment>
<evidence type="ECO:0000256" key="18">
    <source>
        <dbReference type="SAM" id="SignalP"/>
    </source>
</evidence>
<feature type="chain" id="PRO_5045433879" evidence="18">
    <location>
        <begin position="31"/>
        <end position="1031"/>
    </location>
</feature>
<evidence type="ECO:0000313" key="20">
    <source>
        <dbReference type="Proteomes" id="UP000694861"/>
    </source>
</evidence>
<dbReference type="RefSeq" id="XP_008232312.1">
    <property type="nucleotide sequence ID" value="XM_008234090.1"/>
</dbReference>
<feature type="binding site" evidence="16">
    <location>
        <position position="737"/>
    </location>
    <ligand>
        <name>ATP</name>
        <dbReference type="ChEBI" id="CHEBI:30616"/>
    </ligand>
</feature>
<dbReference type="PROSITE" id="PS00107">
    <property type="entry name" value="PROTEIN_KINASE_ATP"/>
    <property type="match status" value="1"/>
</dbReference>
<accession>A0ABM0NZT0</accession>
<keyword evidence="5" id="KW-0433">Leucine-rich repeat</keyword>
<name>A0ABM0NZT0_PRUMU</name>
<evidence type="ECO:0000256" key="1">
    <source>
        <dbReference type="ARBA" id="ARBA00004236"/>
    </source>
</evidence>
<keyword evidence="4" id="KW-0723">Serine/threonine-protein kinase</keyword>
<evidence type="ECO:0000259" key="19">
    <source>
        <dbReference type="PROSITE" id="PS50011"/>
    </source>
</evidence>
<reference evidence="21" key="2">
    <citation type="submission" date="2025-08" db="UniProtKB">
        <authorList>
            <consortium name="RefSeq"/>
        </authorList>
    </citation>
    <scope>IDENTIFICATION</scope>
</reference>
<dbReference type="PROSITE" id="PS00108">
    <property type="entry name" value="PROTEIN_KINASE_ST"/>
    <property type="match status" value="1"/>
</dbReference>
<dbReference type="InterPro" id="IPR017441">
    <property type="entry name" value="Protein_kinase_ATP_BS"/>
</dbReference>
<dbReference type="Pfam" id="PF13855">
    <property type="entry name" value="LRR_8"/>
    <property type="match status" value="2"/>
</dbReference>
<dbReference type="SMART" id="SM00220">
    <property type="entry name" value="S_TKc"/>
    <property type="match status" value="1"/>
</dbReference>
<dbReference type="InterPro" id="IPR011009">
    <property type="entry name" value="Kinase-like_dom_sf"/>
</dbReference>
<evidence type="ECO:0000256" key="6">
    <source>
        <dbReference type="ARBA" id="ARBA00022679"/>
    </source>
</evidence>
<comment type="subcellular location">
    <subcellularLocation>
        <location evidence="1">Cell membrane</location>
    </subcellularLocation>
    <subcellularLocation>
        <location evidence="2">Membrane</location>
        <topology evidence="2">Single-pass type I membrane protein</topology>
    </subcellularLocation>
</comment>
<keyword evidence="15" id="KW-0675">Receptor</keyword>
<keyword evidence="12 16" id="KW-0067">ATP-binding</keyword>
<keyword evidence="9" id="KW-0677">Repeat</keyword>
<dbReference type="InterPro" id="IPR000719">
    <property type="entry name" value="Prot_kinase_dom"/>
</dbReference>
<dbReference type="GeneID" id="103331471"/>
<dbReference type="InterPro" id="IPR003591">
    <property type="entry name" value="Leu-rich_rpt_typical-subtyp"/>
</dbReference>
<evidence type="ECO:0000256" key="10">
    <source>
        <dbReference type="ARBA" id="ARBA00022741"/>
    </source>
</evidence>
<dbReference type="Pfam" id="PF07714">
    <property type="entry name" value="PK_Tyr_Ser-Thr"/>
    <property type="match status" value="1"/>
</dbReference>
<reference evidence="20" key="1">
    <citation type="journal article" date="2012" name="Nat. Commun.">
        <title>The genome of Prunus mume.</title>
        <authorList>
            <person name="Zhang Q."/>
            <person name="Chen W."/>
            <person name="Sun L."/>
            <person name="Zhao F."/>
            <person name="Huang B."/>
            <person name="Yang W."/>
            <person name="Tao Y."/>
            <person name="Wang J."/>
            <person name="Yuan Z."/>
            <person name="Fan G."/>
            <person name="Xing Z."/>
            <person name="Han C."/>
            <person name="Pan H."/>
            <person name="Zhong X."/>
            <person name="Shi W."/>
            <person name="Liang X."/>
            <person name="Du D."/>
            <person name="Sun F."/>
            <person name="Xu Z."/>
            <person name="Hao R."/>
            <person name="Lv T."/>
            <person name="Lv Y."/>
            <person name="Zheng Z."/>
            <person name="Sun M."/>
            <person name="Luo L."/>
            <person name="Cai M."/>
            <person name="Gao Y."/>
            <person name="Wang J."/>
            <person name="Yin Y."/>
            <person name="Xu X."/>
            <person name="Cheng T."/>
            <person name="Wang J."/>
        </authorList>
    </citation>
    <scope>NUCLEOTIDE SEQUENCE [LARGE SCALE GENOMIC DNA]</scope>
</reference>
<dbReference type="PANTHER" id="PTHR48053">
    <property type="entry name" value="LEUCINE RICH REPEAT FAMILY PROTEIN, EXPRESSED"/>
    <property type="match status" value="1"/>
</dbReference>
<sequence length="1031" mass="113932">MRLYNSISLVFFSLFCIQVLILHSICLCLALPGNETDRLALLEVKARITSDPSGALASWNETNHFCGWHGVTCGRRHQRVTSLVLQSLKLAGSISPHIGNLSFLRELNLDDNNFSHEIPPQISRLRRLEDLILSNNSLRGEIPTNLSACSQLLRISCGVNLLVGSIPEELGTLSKLRVLRFSKNNLTGSIPYSFSNLSSLKTLEFSENNLKGNIPDIFGQLTNFRYFHADVNRLSGMIPPSFFNASSILQIGIANNNIQGTLPLNLGNAWPNLIHFGTGLNNFSGTIPASLSNATNLYYLGLEANQLHGQVPSLKKLHRLERLGLTQNHLGSGEFGRDLGFLCDLANATRLEVLGVNINNFGGVLPQCIANLSSSLDRFYVSDNRLVGSIPNGIGNLVNLESLYLSMNQFSGEIPPDLGKLQKLYSMDLAINSLSREIPSSFGNLSQLTILYFDDNNLQGNIPSSLGDCHNLEILSVPRNNLSGIISPKIIGPSSSYIFLDLSRNRFTGRFPQEVGKLINLEYLNVSQNMLSGEIPASLGSCIKIESLDLQGNFFQGTIPSSLGSLRGIRALNLSGNNLSGMIPEFLERFKVLQLLNLSDNNFEGMVPIKGVFKNATATSVRGNSKLCGGIPEFQLPKCKLQHSNKRGLSPTMKLIISLVCAVLGVSFTLAFLYFRYSRREKKDPTSSDSEKNFTVSYQSLLKATDGFSSANLIGMGSFGSVYKGVLERAETTIAIKVLNLVHRGAYKSFTAECEALKNIRHRNLVKVLSACSGSDYQGNDFKALIYEFMVNGSLDEWLHPTQKIGEINERPRSLTFCERLNIVIDVAMALDYLHHHCETPIVHCDLKPSNILLDEDMVGHVGDFGLARFLIKPFENSSGYQSSSIGVKGTIGYTPPEYGMGHEVWTQGDVYSYGILLLEMFTGKRPTDDMFQGTSNLHGFVKEALPEQVIEIVDPVLVQEKVDREMSSANNRLKEDSKRAHIKIEESWISVLEIGVACSAELPRERLDITDAMSEMCRIRNKLRANRICQ</sequence>
<evidence type="ECO:0000256" key="3">
    <source>
        <dbReference type="ARBA" id="ARBA00008684"/>
    </source>
</evidence>
<evidence type="ECO:0000256" key="16">
    <source>
        <dbReference type="PROSITE-ProRule" id="PRU10141"/>
    </source>
</evidence>
<proteinExistence type="inferred from homology"/>
<dbReference type="InterPro" id="IPR051716">
    <property type="entry name" value="Plant_RL_S/T_kinase"/>
</dbReference>
<dbReference type="PROSITE" id="PS50011">
    <property type="entry name" value="PROTEIN_KINASE_DOM"/>
    <property type="match status" value="1"/>
</dbReference>
<evidence type="ECO:0000256" key="2">
    <source>
        <dbReference type="ARBA" id="ARBA00004479"/>
    </source>
</evidence>
<evidence type="ECO:0000256" key="7">
    <source>
        <dbReference type="ARBA" id="ARBA00022692"/>
    </source>
</evidence>
<keyword evidence="6" id="KW-0808">Transferase</keyword>
<evidence type="ECO:0000256" key="9">
    <source>
        <dbReference type="ARBA" id="ARBA00022737"/>
    </source>
</evidence>
<keyword evidence="10 16" id="KW-0547">Nucleotide-binding</keyword>
<keyword evidence="11" id="KW-0418">Kinase</keyword>
<dbReference type="SUPFAM" id="SSF52058">
    <property type="entry name" value="L domain-like"/>
    <property type="match status" value="2"/>
</dbReference>